<dbReference type="RefSeq" id="WP_321545396.1">
    <property type="nucleotide sequence ID" value="NZ_JAXIVS010000003.1"/>
</dbReference>
<accession>A0ABU5GZP9</accession>
<gene>
    <name evidence="2" type="ORF">SYV04_09725</name>
</gene>
<feature type="region of interest" description="Disordered" evidence="1">
    <location>
        <begin position="87"/>
        <end position="119"/>
    </location>
</feature>
<evidence type="ECO:0000313" key="3">
    <source>
        <dbReference type="Proteomes" id="UP001291309"/>
    </source>
</evidence>
<dbReference type="Proteomes" id="UP001291309">
    <property type="component" value="Unassembled WGS sequence"/>
</dbReference>
<sequence>MLERTSAEVTYSLPAEQVMEAARAVLNEQGYVIAPGGGPLSVRTHWKLEGDLDTLTRWSKVLVIGQHQSDGHFVVRAQQVVWVTGGRTAPHPGMGGSSGDAGKRGSDGATHYVQGDPHSASKPVFSRALGVEWEILKHLDPQLAANVEQQVDIYLANNPQSGQLRD</sequence>
<organism evidence="2 3">
    <name type="scientific">Hyalangium rubrum</name>
    <dbReference type="NCBI Taxonomy" id="3103134"/>
    <lineage>
        <taxon>Bacteria</taxon>
        <taxon>Pseudomonadati</taxon>
        <taxon>Myxococcota</taxon>
        <taxon>Myxococcia</taxon>
        <taxon>Myxococcales</taxon>
        <taxon>Cystobacterineae</taxon>
        <taxon>Archangiaceae</taxon>
        <taxon>Hyalangium</taxon>
    </lineage>
</organism>
<evidence type="ECO:0000256" key="1">
    <source>
        <dbReference type="SAM" id="MobiDB-lite"/>
    </source>
</evidence>
<comment type="caution">
    <text evidence="2">The sequence shown here is derived from an EMBL/GenBank/DDBJ whole genome shotgun (WGS) entry which is preliminary data.</text>
</comment>
<reference evidence="2 3" key="1">
    <citation type="submission" date="2023-12" db="EMBL/GenBank/DDBJ databases">
        <title>the genome sequence of Hyalangium sp. s54d21.</title>
        <authorList>
            <person name="Zhang X."/>
        </authorList>
    </citation>
    <scope>NUCLEOTIDE SEQUENCE [LARGE SCALE GENOMIC DNA]</scope>
    <source>
        <strain evidence="3">s54d21</strain>
    </source>
</reference>
<keyword evidence="3" id="KW-1185">Reference proteome</keyword>
<proteinExistence type="predicted"/>
<protein>
    <submittedName>
        <fullName evidence="2">Uncharacterized protein</fullName>
    </submittedName>
</protein>
<dbReference type="EMBL" id="JAXIVS010000003">
    <property type="protein sequence ID" value="MDY7226667.1"/>
    <property type="molecule type" value="Genomic_DNA"/>
</dbReference>
<name>A0ABU5GZP9_9BACT</name>
<evidence type="ECO:0000313" key="2">
    <source>
        <dbReference type="EMBL" id="MDY7226667.1"/>
    </source>
</evidence>